<feature type="coiled-coil region" evidence="1">
    <location>
        <begin position="267"/>
        <end position="302"/>
    </location>
</feature>
<feature type="coiled-coil region" evidence="1">
    <location>
        <begin position="619"/>
        <end position="692"/>
    </location>
</feature>
<dbReference type="Proteomes" id="UP000887562">
    <property type="component" value="Unplaced"/>
</dbReference>
<evidence type="ECO:0000256" key="1">
    <source>
        <dbReference type="SAM" id="Coils"/>
    </source>
</evidence>
<sequence length="908" mass="103673">MLKHKKKGTDDHISKAKVKSSSYESEENSYSKTVRISEDVFYLGMKEAEIDQKDSHSGMVSPDSTYFSGITSDVSEHLTNGDVVITKLSAEPKSAPLIKLFTIASTEGLHLRSHSDSVFVAAERMTPCVDTTSTHTKCRFASETTASILKAAELHQNLLNLRLSMSLLYTERFKLQKELDGILMRRENLLAEHQDLQNAQSSTIAKSEALDFTWVQVARELAQLCRPPNMQRLLELRKSLVQESERTARLLDAAIQAKHSVLDPDSLEAINNLVREHRKERQNIVNRQLKALEEQIDLLKQYEDSSLPWRKNALHLVSDVNAERTVERENLALHSWPRICHNLIIITPTDLNQVAQPLNEALPFQNASLQHSRTGKNPSKSVHLQQRLLESKNRLRTFLSAELSRKAALLEEKTGIKLPEVEVPSTNEANRKIRLKILRFGLKERRKKLQYYENTAATLAAKLDFMKQEAHKKRVSLLADLLTSIEVQQKSYREFRHQVERMRRELDETKVSSQESTEVTIEERNQKLGALTAKISAVKAEICQFDAQPALAYQQLDATKKEMESAISEAKQTCTRIKSKIRKRYKMLKSLRPVEVEVSARLQKLDDLNHRFSAVSKRLEFVENLNRKTQEALAQQELRVEDAKLKFSRVKELYAEEKRAQLGRMRELEMEKEEYMEKLMCLNRKLDRLGRQKLFKGVQGAYKWLMASFDVQEPEEKEEIDEFVGKRCTFFCQEIKRLQQHSAWLEENLKAVQSKSLSRQRISAIKAVLDRGGPQTTSTNVTRRSLNRSTRPRPISVIETGTKSIARPITPGPLTVPSHIESRRRMMGFGNPTPSQGAPAVSATQRRLAYSQSLREKHNTSKTSLASHSFQRGTPTSASLSFRTTTPLIYTAFRSTKCTVSRTFDGAI</sequence>
<evidence type="ECO:0000256" key="2">
    <source>
        <dbReference type="SAM" id="MobiDB-lite"/>
    </source>
</evidence>
<name>A0A915ET49_9CEST</name>
<protein>
    <submittedName>
        <fullName evidence="4">Uncharacterized protein</fullName>
    </submittedName>
</protein>
<feature type="region of interest" description="Disordered" evidence="2">
    <location>
        <begin position="851"/>
        <end position="878"/>
    </location>
</feature>
<feature type="coiled-coil region" evidence="1">
    <location>
        <begin position="485"/>
        <end position="512"/>
    </location>
</feature>
<keyword evidence="3" id="KW-1185">Reference proteome</keyword>
<feature type="compositionally biased region" description="Polar residues" evidence="2">
    <location>
        <begin position="774"/>
        <end position="789"/>
    </location>
</feature>
<feature type="coiled-coil region" evidence="1">
    <location>
        <begin position="553"/>
        <end position="580"/>
    </location>
</feature>
<evidence type="ECO:0000313" key="3">
    <source>
        <dbReference type="Proteomes" id="UP000887562"/>
    </source>
</evidence>
<feature type="region of interest" description="Disordered" evidence="2">
    <location>
        <begin position="771"/>
        <end position="791"/>
    </location>
</feature>
<feature type="compositionally biased region" description="Polar residues" evidence="2">
    <location>
        <begin position="861"/>
        <end position="878"/>
    </location>
</feature>
<reference evidence="4" key="1">
    <citation type="submission" date="2022-11" db="UniProtKB">
        <authorList>
            <consortium name="WormBaseParasite"/>
        </authorList>
    </citation>
    <scope>IDENTIFICATION</scope>
</reference>
<keyword evidence="1" id="KW-0175">Coiled coil</keyword>
<feature type="compositionally biased region" description="Low complexity" evidence="2">
    <location>
        <begin position="19"/>
        <end position="29"/>
    </location>
</feature>
<evidence type="ECO:0000313" key="4">
    <source>
        <dbReference type="WBParaSite" id="maker-E.canG7_contigs_1414-snap-gene-0.25-mRNA-1"/>
    </source>
</evidence>
<feature type="region of interest" description="Disordered" evidence="2">
    <location>
        <begin position="1"/>
        <end position="29"/>
    </location>
</feature>
<proteinExistence type="predicted"/>
<organism evidence="3 4">
    <name type="scientific">Echinococcus canadensis</name>
    <dbReference type="NCBI Taxonomy" id="519352"/>
    <lineage>
        <taxon>Eukaryota</taxon>
        <taxon>Metazoa</taxon>
        <taxon>Spiralia</taxon>
        <taxon>Lophotrochozoa</taxon>
        <taxon>Platyhelminthes</taxon>
        <taxon>Cestoda</taxon>
        <taxon>Eucestoda</taxon>
        <taxon>Cyclophyllidea</taxon>
        <taxon>Taeniidae</taxon>
        <taxon>Echinococcus</taxon>
        <taxon>Echinococcus canadensis group</taxon>
    </lineage>
</organism>
<dbReference type="AlphaFoldDB" id="A0A915ET49"/>
<dbReference type="WBParaSite" id="maker-E.canG7_contigs_1414-snap-gene-0.25-mRNA-1">
    <property type="protein sequence ID" value="maker-E.canG7_contigs_1414-snap-gene-0.25-mRNA-1"/>
    <property type="gene ID" value="EcG7_04580"/>
</dbReference>
<accession>A0A915ET49</accession>